<organism evidence="1 2">
    <name type="scientific">Ascobolus immersus RN42</name>
    <dbReference type="NCBI Taxonomy" id="1160509"/>
    <lineage>
        <taxon>Eukaryota</taxon>
        <taxon>Fungi</taxon>
        <taxon>Dikarya</taxon>
        <taxon>Ascomycota</taxon>
        <taxon>Pezizomycotina</taxon>
        <taxon>Pezizomycetes</taxon>
        <taxon>Pezizales</taxon>
        <taxon>Ascobolaceae</taxon>
        <taxon>Ascobolus</taxon>
    </lineage>
</organism>
<reference evidence="1 2" key="1">
    <citation type="journal article" date="2018" name="Nat. Ecol. Evol.">
        <title>Pezizomycetes genomes reveal the molecular basis of ectomycorrhizal truffle lifestyle.</title>
        <authorList>
            <person name="Murat C."/>
            <person name="Payen T."/>
            <person name="Noel B."/>
            <person name="Kuo A."/>
            <person name="Morin E."/>
            <person name="Chen J."/>
            <person name="Kohler A."/>
            <person name="Krizsan K."/>
            <person name="Balestrini R."/>
            <person name="Da Silva C."/>
            <person name="Montanini B."/>
            <person name="Hainaut M."/>
            <person name="Levati E."/>
            <person name="Barry K.W."/>
            <person name="Belfiori B."/>
            <person name="Cichocki N."/>
            <person name="Clum A."/>
            <person name="Dockter R.B."/>
            <person name="Fauchery L."/>
            <person name="Guy J."/>
            <person name="Iotti M."/>
            <person name="Le Tacon F."/>
            <person name="Lindquist E.A."/>
            <person name="Lipzen A."/>
            <person name="Malagnac F."/>
            <person name="Mello A."/>
            <person name="Molinier V."/>
            <person name="Miyauchi S."/>
            <person name="Poulain J."/>
            <person name="Riccioni C."/>
            <person name="Rubini A."/>
            <person name="Sitrit Y."/>
            <person name="Splivallo R."/>
            <person name="Traeger S."/>
            <person name="Wang M."/>
            <person name="Zifcakova L."/>
            <person name="Wipf D."/>
            <person name="Zambonelli A."/>
            <person name="Paolocci F."/>
            <person name="Nowrousian M."/>
            <person name="Ottonello S."/>
            <person name="Baldrian P."/>
            <person name="Spatafora J.W."/>
            <person name="Henrissat B."/>
            <person name="Nagy L.G."/>
            <person name="Aury J.M."/>
            <person name="Wincker P."/>
            <person name="Grigoriev I.V."/>
            <person name="Bonfante P."/>
            <person name="Martin F.M."/>
        </authorList>
    </citation>
    <scope>NUCLEOTIDE SEQUENCE [LARGE SCALE GENOMIC DNA]</scope>
    <source>
        <strain evidence="1 2">RN42</strain>
    </source>
</reference>
<dbReference type="Proteomes" id="UP000275078">
    <property type="component" value="Unassembled WGS sequence"/>
</dbReference>
<dbReference type="EMBL" id="ML119673">
    <property type="protein sequence ID" value="RPA82154.1"/>
    <property type="molecule type" value="Genomic_DNA"/>
</dbReference>
<gene>
    <name evidence="1" type="ORF">BJ508DRAFT_305814</name>
</gene>
<protein>
    <submittedName>
        <fullName evidence="1">Uncharacterized protein</fullName>
    </submittedName>
</protein>
<name>A0A3N4IKK2_ASCIM</name>
<proteinExistence type="predicted"/>
<accession>A0A3N4IKK2</accession>
<keyword evidence="2" id="KW-1185">Reference proteome</keyword>
<dbReference type="AlphaFoldDB" id="A0A3N4IKK2"/>
<evidence type="ECO:0000313" key="1">
    <source>
        <dbReference type="EMBL" id="RPA82154.1"/>
    </source>
</evidence>
<sequence length="218" mass="25351">MSRPDSPPTLYPVWRHYYDTYKNSYGLPELSPEADYVPAPSRPWWSLVDSRRYEDGERRREAVAARRMRRMLIEGGLGSIVDQVERQHLKDQLEREGWHQRREQRQDQGDCLPSFTLDGNEWVESCAPSPESSNVWAHIGNLLKNIVLGVVFPIYAPPSTYSDRPYEVDPRLSHPDYPGMTLTYPIDRRPILIRPSMVVPPQCPQDENGDYIFTIPRL</sequence>
<evidence type="ECO:0000313" key="2">
    <source>
        <dbReference type="Proteomes" id="UP000275078"/>
    </source>
</evidence>